<feature type="transmembrane region" description="Helical" evidence="6">
    <location>
        <begin position="104"/>
        <end position="136"/>
    </location>
</feature>
<evidence type="ECO:0000256" key="2">
    <source>
        <dbReference type="ARBA" id="ARBA00022475"/>
    </source>
</evidence>
<dbReference type="Pfam" id="PF10035">
    <property type="entry name" value="DUF2179"/>
    <property type="match status" value="1"/>
</dbReference>
<dbReference type="Pfam" id="PF02588">
    <property type="entry name" value="YitT_membrane"/>
    <property type="match status" value="1"/>
</dbReference>
<keyword evidence="5 6" id="KW-0472">Membrane</keyword>
<dbReference type="InterPro" id="IPR051461">
    <property type="entry name" value="UPF0750_membrane"/>
</dbReference>
<evidence type="ECO:0000256" key="1">
    <source>
        <dbReference type="ARBA" id="ARBA00004651"/>
    </source>
</evidence>
<evidence type="ECO:0000256" key="6">
    <source>
        <dbReference type="SAM" id="Phobius"/>
    </source>
</evidence>
<organism evidence="8 9">
    <name type="scientific">Clostridium omnivorum</name>
    <dbReference type="NCBI Taxonomy" id="1604902"/>
    <lineage>
        <taxon>Bacteria</taxon>
        <taxon>Bacillati</taxon>
        <taxon>Bacillota</taxon>
        <taxon>Clostridia</taxon>
        <taxon>Eubacteriales</taxon>
        <taxon>Clostridiaceae</taxon>
        <taxon>Clostridium</taxon>
    </lineage>
</organism>
<evidence type="ECO:0000313" key="9">
    <source>
        <dbReference type="Proteomes" id="UP001208567"/>
    </source>
</evidence>
<evidence type="ECO:0000256" key="4">
    <source>
        <dbReference type="ARBA" id="ARBA00022989"/>
    </source>
</evidence>
<feature type="transmembrane region" description="Helical" evidence="6">
    <location>
        <begin position="7"/>
        <end position="27"/>
    </location>
</feature>
<feature type="transmembrane region" description="Helical" evidence="6">
    <location>
        <begin position="47"/>
        <end position="67"/>
    </location>
</feature>
<evidence type="ECO:0000313" key="8">
    <source>
        <dbReference type="EMBL" id="GLC32061.1"/>
    </source>
</evidence>
<dbReference type="InterPro" id="IPR015867">
    <property type="entry name" value="N-reg_PII/ATP_PRibTrfase_C"/>
</dbReference>
<dbReference type="Proteomes" id="UP001208567">
    <property type="component" value="Unassembled WGS sequence"/>
</dbReference>
<dbReference type="CDD" id="cd16380">
    <property type="entry name" value="YitT_C"/>
    <property type="match status" value="1"/>
</dbReference>
<dbReference type="Gene3D" id="3.30.70.120">
    <property type="match status" value="1"/>
</dbReference>
<name>A0ABQ5NAD9_9CLOT</name>
<keyword evidence="2" id="KW-1003">Cell membrane</keyword>
<dbReference type="InterPro" id="IPR019264">
    <property type="entry name" value="DUF2179"/>
</dbReference>
<reference evidence="8 9" key="1">
    <citation type="journal article" date="2024" name="Int. J. Syst. Evol. Microbiol.">
        <title>Clostridium omnivorum sp. nov., isolated from anoxic soil under the treatment of reductive soil disinfestation.</title>
        <authorList>
            <person name="Ueki A."/>
            <person name="Tonouchi A."/>
            <person name="Kaku N."/>
            <person name="Honma S."/>
            <person name="Ueki K."/>
        </authorList>
    </citation>
    <scope>NUCLEOTIDE SEQUENCE [LARGE SCALE GENOMIC DNA]</scope>
    <source>
        <strain evidence="8 9">E14</strain>
    </source>
</reference>
<comment type="caution">
    <text evidence="8">The sequence shown here is derived from an EMBL/GenBank/DDBJ whole genome shotgun (WGS) entry which is preliminary data.</text>
</comment>
<feature type="domain" description="DUF2179" evidence="7">
    <location>
        <begin position="219"/>
        <end position="273"/>
    </location>
</feature>
<protein>
    <submittedName>
        <fullName evidence="8">Membrane protein</fullName>
    </submittedName>
</protein>
<proteinExistence type="predicted"/>
<feature type="transmembrane region" description="Helical" evidence="6">
    <location>
        <begin position="157"/>
        <end position="181"/>
    </location>
</feature>
<gene>
    <name evidence="8" type="ORF">bsdE14_34710</name>
</gene>
<dbReference type="EMBL" id="BRXR01000001">
    <property type="protein sequence ID" value="GLC32061.1"/>
    <property type="molecule type" value="Genomic_DNA"/>
</dbReference>
<accession>A0ABQ5NAD9</accession>
<evidence type="ECO:0000256" key="3">
    <source>
        <dbReference type="ARBA" id="ARBA00022692"/>
    </source>
</evidence>
<dbReference type="PANTHER" id="PTHR33545">
    <property type="entry name" value="UPF0750 MEMBRANE PROTEIN YITT-RELATED"/>
    <property type="match status" value="1"/>
</dbReference>
<evidence type="ECO:0000256" key="5">
    <source>
        <dbReference type="ARBA" id="ARBA00023136"/>
    </source>
</evidence>
<feature type="transmembrane region" description="Helical" evidence="6">
    <location>
        <begin position="74"/>
        <end position="92"/>
    </location>
</feature>
<dbReference type="PIRSF" id="PIRSF006483">
    <property type="entry name" value="Membrane_protein_YitT"/>
    <property type="match status" value="1"/>
</dbReference>
<dbReference type="InterPro" id="IPR003740">
    <property type="entry name" value="YitT"/>
</dbReference>
<sequence length="282" mass="31138">MKQIIKEYSLIILGSLILSFSISAFLIPSQIGIGGVTGIAMVINKIMGYKIGLLTIIINIPLFISGFKLLGKKFAFRSAFVVFLSSIMMDYFNSAFRFKAIDDMLLSSIFFGFLFGISVYLLLISSSSTGGLDILAKIIHNKYKNIPLSSIMMIQDVVVYSLIAYVFGVRSVMYALIASFIRTKTIDAIQEGIASSRQCIIICENAPAIINEISTKLVRGVTVLDAVGGYSNDKKKFIYVVIQRSQLNYLKNIVKALEPNAFISVSPVNDILGNYRQSLTIE</sequence>
<dbReference type="RefSeq" id="WP_264851371.1">
    <property type="nucleotide sequence ID" value="NZ_BRXR01000001.1"/>
</dbReference>
<keyword evidence="4 6" id="KW-1133">Transmembrane helix</keyword>
<evidence type="ECO:0000259" key="7">
    <source>
        <dbReference type="Pfam" id="PF10035"/>
    </source>
</evidence>
<keyword evidence="3 6" id="KW-0812">Transmembrane</keyword>
<keyword evidence="9" id="KW-1185">Reference proteome</keyword>
<dbReference type="PANTHER" id="PTHR33545:SF5">
    <property type="entry name" value="UPF0750 MEMBRANE PROTEIN YITT"/>
    <property type="match status" value="1"/>
</dbReference>
<comment type="subcellular location">
    <subcellularLocation>
        <location evidence="1">Cell membrane</location>
        <topology evidence="1">Multi-pass membrane protein</topology>
    </subcellularLocation>
</comment>